<name>A0ABR2KDU2_9EUKA</name>
<comment type="caution">
    <text evidence="2">The sequence shown here is derived from an EMBL/GenBank/DDBJ whole genome shotgun (WGS) entry which is preliminary data.</text>
</comment>
<sequence>MDDMDDSNSRYITIFGVTKENSIYVKELFSDYHPIYLSSNYYDVEGWESSLEWERIIKDESNESEPQNQTNVESFQGKFHEKEKFPTHFFDNIEANEIQDAVSSSIGNWIYARLSLQDFDEIQKKQSIFVLKNKDVIYCMNGIYQSEEGYSDFQTKEDKLKIQIEKTEPNIYKMPKMKNLSNLTFEGKTFSIKFNEFIVGNYMINSEDEVRKDDNLGSIEYILIVALIIFFIIFIYKLSK</sequence>
<evidence type="ECO:0000313" key="2">
    <source>
        <dbReference type="EMBL" id="KAK8889299.1"/>
    </source>
</evidence>
<dbReference type="Proteomes" id="UP001470230">
    <property type="component" value="Unassembled WGS sequence"/>
</dbReference>
<protein>
    <submittedName>
        <fullName evidence="2">Uncharacterized protein</fullName>
    </submittedName>
</protein>
<gene>
    <name evidence="2" type="ORF">M9Y10_034045</name>
</gene>
<dbReference type="EMBL" id="JAPFFF010000005">
    <property type="protein sequence ID" value="KAK8889299.1"/>
    <property type="molecule type" value="Genomic_DNA"/>
</dbReference>
<accession>A0ABR2KDU2</accession>
<feature type="transmembrane region" description="Helical" evidence="1">
    <location>
        <begin position="221"/>
        <end position="239"/>
    </location>
</feature>
<organism evidence="2 3">
    <name type="scientific">Tritrichomonas musculus</name>
    <dbReference type="NCBI Taxonomy" id="1915356"/>
    <lineage>
        <taxon>Eukaryota</taxon>
        <taxon>Metamonada</taxon>
        <taxon>Parabasalia</taxon>
        <taxon>Tritrichomonadida</taxon>
        <taxon>Tritrichomonadidae</taxon>
        <taxon>Tritrichomonas</taxon>
    </lineage>
</organism>
<keyword evidence="3" id="KW-1185">Reference proteome</keyword>
<keyword evidence="1" id="KW-0472">Membrane</keyword>
<keyword evidence="1" id="KW-0812">Transmembrane</keyword>
<evidence type="ECO:0000313" key="3">
    <source>
        <dbReference type="Proteomes" id="UP001470230"/>
    </source>
</evidence>
<evidence type="ECO:0000256" key="1">
    <source>
        <dbReference type="SAM" id="Phobius"/>
    </source>
</evidence>
<proteinExistence type="predicted"/>
<keyword evidence="1" id="KW-1133">Transmembrane helix</keyword>
<reference evidence="2 3" key="1">
    <citation type="submission" date="2024-04" db="EMBL/GenBank/DDBJ databases">
        <title>Tritrichomonas musculus Genome.</title>
        <authorList>
            <person name="Alves-Ferreira E."/>
            <person name="Grigg M."/>
            <person name="Lorenzi H."/>
            <person name="Galac M."/>
        </authorList>
    </citation>
    <scope>NUCLEOTIDE SEQUENCE [LARGE SCALE GENOMIC DNA]</scope>
    <source>
        <strain evidence="2 3">EAF2021</strain>
    </source>
</reference>